<dbReference type="InterPro" id="IPR050204">
    <property type="entry name" value="AraC_XylS_family_regulators"/>
</dbReference>
<name>A0ABU1YHA2_ROSSA</name>
<dbReference type="Pfam" id="PF12852">
    <property type="entry name" value="Cupin_6"/>
    <property type="match status" value="1"/>
</dbReference>
<evidence type="ECO:0000313" key="6">
    <source>
        <dbReference type="Proteomes" id="UP001180453"/>
    </source>
</evidence>
<dbReference type="PANTHER" id="PTHR46796:SF7">
    <property type="entry name" value="ARAC FAMILY TRANSCRIPTIONAL REGULATOR"/>
    <property type="match status" value="1"/>
</dbReference>
<dbReference type="PANTHER" id="PTHR46796">
    <property type="entry name" value="HTH-TYPE TRANSCRIPTIONAL ACTIVATOR RHAS-RELATED"/>
    <property type="match status" value="1"/>
</dbReference>
<dbReference type="SUPFAM" id="SSF51182">
    <property type="entry name" value="RmlC-like cupins"/>
    <property type="match status" value="1"/>
</dbReference>
<dbReference type="Gene3D" id="1.10.10.60">
    <property type="entry name" value="Homeodomain-like"/>
    <property type="match status" value="2"/>
</dbReference>
<sequence>MDKPAAAPATVPTHWERGDPIADALHFLRMSGVVYCCSELTAPWGFHMPAMEDCLMFHVVTSGSCHLVEPGGATHLLKAGDFALVPRGAGHGVVSRPGQPTPSLFELPRTAVSDWFELLEHGGGGEAATLVCGAVRFDDPAVRLLLSALPGVIVLATADTPDLAWFHSTVRFLAEEARGRRPGSETVITRLADILVIQALRAWIDRDPQARSGWLGALRDKQIGRAIVMIHRDPAQAWTIETLAQAVGLSRSAFAARFSELVGQPVVEYLTQWRIALATTRLRQGGTSIAEIGFDVGYGSEAAFSRAFKRVTGVTPGSIRQTS</sequence>
<evidence type="ECO:0000256" key="3">
    <source>
        <dbReference type="ARBA" id="ARBA00023163"/>
    </source>
</evidence>
<dbReference type="EMBL" id="JAVDXU010000001">
    <property type="protein sequence ID" value="MDR7268232.1"/>
    <property type="molecule type" value="Genomic_DNA"/>
</dbReference>
<protein>
    <submittedName>
        <fullName evidence="5">AraC-like DNA-binding protein</fullName>
    </submittedName>
</protein>
<dbReference type="InterPro" id="IPR018062">
    <property type="entry name" value="HTH_AraC-typ_CS"/>
</dbReference>
<dbReference type="InterPro" id="IPR018060">
    <property type="entry name" value="HTH_AraC"/>
</dbReference>
<keyword evidence="2" id="KW-0238">DNA-binding</keyword>
<dbReference type="SMART" id="SM00342">
    <property type="entry name" value="HTH_ARAC"/>
    <property type="match status" value="1"/>
</dbReference>
<dbReference type="Pfam" id="PF12833">
    <property type="entry name" value="HTH_18"/>
    <property type="match status" value="1"/>
</dbReference>
<gene>
    <name evidence="5" type="ORF">J2X20_000861</name>
</gene>
<evidence type="ECO:0000256" key="2">
    <source>
        <dbReference type="ARBA" id="ARBA00023125"/>
    </source>
</evidence>
<reference evidence="5 6" key="1">
    <citation type="submission" date="2023-07" db="EMBL/GenBank/DDBJ databases">
        <title>Sorghum-associated microbial communities from plants grown in Nebraska, USA.</title>
        <authorList>
            <person name="Schachtman D."/>
        </authorList>
    </citation>
    <scope>NUCLEOTIDE SEQUENCE [LARGE SCALE GENOMIC DNA]</scope>
    <source>
        <strain evidence="5 6">BE314</strain>
    </source>
</reference>
<dbReference type="InterPro" id="IPR011051">
    <property type="entry name" value="RmlC_Cupin_sf"/>
</dbReference>
<comment type="caution">
    <text evidence="5">The sequence shown here is derived from an EMBL/GenBank/DDBJ whole genome shotgun (WGS) entry which is preliminary data.</text>
</comment>
<keyword evidence="6" id="KW-1185">Reference proteome</keyword>
<evidence type="ECO:0000259" key="4">
    <source>
        <dbReference type="PROSITE" id="PS01124"/>
    </source>
</evidence>
<dbReference type="InterPro" id="IPR009057">
    <property type="entry name" value="Homeodomain-like_sf"/>
</dbReference>
<dbReference type="RefSeq" id="WP_310261361.1">
    <property type="nucleotide sequence ID" value="NZ_JAVDXU010000001.1"/>
</dbReference>
<dbReference type="PRINTS" id="PR00032">
    <property type="entry name" value="HTHARAC"/>
</dbReference>
<dbReference type="PROSITE" id="PS00041">
    <property type="entry name" value="HTH_ARAC_FAMILY_1"/>
    <property type="match status" value="1"/>
</dbReference>
<dbReference type="SUPFAM" id="SSF46689">
    <property type="entry name" value="Homeodomain-like"/>
    <property type="match status" value="2"/>
</dbReference>
<evidence type="ECO:0000256" key="1">
    <source>
        <dbReference type="ARBA" id="ARBA00023015"/>
    </source>
</evidence>
<proteinExistence type="predicted"/>
<organism evidence="5 6">
    <name type="scientific">Roseateles saccharophilus</name>
    <name type="common">Pseudomonas saccharophila</name>
    <dbReference type="NCBI Taxonomy" id="304"/>
    <lineage>
        <taxon>Bacteria</taxon>
        <taxon>Pseudomonadati</taxon>
        <taxon>Pseudomonadota</taxon>
        <taxon>Betaproteobacteria</taxon>
        <taxon>Burkholderiales</taxon>
        <taxon>Sphaerotilaceae</taxon>
        <taxon>Roseateles</taxon>
    </lineage>
</organism>
<keyword evidence="3" id="KW-0804">Transcription</keyword>
<evidence type="ECO:0000313" key="5">
    <source>
        <dbReference type="EMBL" id="MDR7268232.1"/>
    </source>
</evidence>
<feature type="domain" description="HTH araC/xylS-type" evidence="4">
    <location>
        <begin position="224"/>
        <end position="322"/>
    </location>
</feature>
<dbReference type="InterPro" id="IPR032783">
    <property type="entry name" value="AraC_lig"/>
</dbReference>
<accession>A0ABU1YHA2</accession>
<dbReference type="PROSITE" id="PS01124">
    <property type="entry name" value="HTH_ARAC_FAMILY_2"/>
    <property type="match status" value="1"/>
</dbReference>
<dbReference type="InterPro" id="IPR020449">
    <property type="entry name" value="Tscrpt_reg_AraC-type_HTH"/>
</dbReference>
<dbReference type="Proteomes" id="UP001180453">
    <property type="component" value="Unassembled WGS sequence"/>
</dbReference>
<keyword evidence="1" id="KW-0805">Transcription regulation</keyword>